<dbReference type="Pfam" id="PF08645">
    <property type="entry name" value="PNK3P"/>
    <property type="match status" value="1"/>
</dbReference>
<dbReference type="InterPro" id="IPR023214">
    <property type="entry name" value="HAD_sf"/>
</dbReference>
<keyword evidence="1" id="KW-0808">Transferase</keyword>
<keyword evidence="2" id="KW-1185">Reference proteome</keyword>
<dbReference type="GO" id="GO:0046404">
    <property type="term" value="F:ATP-dependent polydeoxyribonucleotide 5'-hydroxyl-kinase activity"/>
    <property type="evidence" value="ECO:0007669"/>
    <property type="project" value="TreeGrafter"/>
</dbReference>
<dbReference type="GO" id="GO:0006281">
    <property type="term" value="P:DNA repair"/>
    <property type="evidence" value="ECO:0007669"/>
    <property type="project" value="TreeGrafter"/>
</dbReference>
<organism evidence="1 2">
    <name type="scientific">Leptotrombidium deliense</name>
    <dbReference type="NCBI Taxonomy" id="299467"/>
    <lineage>
        <taxon>Eukaryota</taxon>
        <taxon>Metazoa</taxon>
        <taxon>Ecdysozoa</taxon>
        <taxon>Arthropoda</taxon>
        <taxon>Chelicerata</taxon>
        <taxon>Arachnida</taxon>
        <taxon>Acari</taxon>
        <taxon>Acariformes</taxon>
        <taxon>Trombidiformes</taxon>
        <taxon>Prostigmata</taxon>
        <taxon>Anystina</taxon>
        <taxon>Parasitengona</taxon>
        <taxon>Trombiculoidea</taxon>
        <taxon>Trombiculidae</taxon>
        <taxon>Leptotrombidium</taxon>
    </lineage>
</organism>
<evidence type="ECO:0000313" key="2">
    <source>
        <dbReference type="Proteomes" id="UP000288716"/>
    </source>
</evidence>
<protein>
    <submittedName>
        <fullName evidence="1">Polynucleotide kinase-3'-phosphatase-like protein</fullName>
    </submittedName>
</protein>
<dbReference type="VEuPathDB" id="VectorBase:LDEU012550"/>
<dbReference type="OrthoDB" id="19045at2759"/>
<gene>
    <name evidence="1" type="ORF">B4U80_14420</name>
</gene>
<dbReference type="AlphaFoldDB" id="A0A443RW87"/>
<feature type="non-terminal residue" evidence="1">
    <location>
        <position position="156"/>
    </location>
</feature>
<dbReference type="GO" id="GO:0003690">
    <property type="term" value="F:double-stranded DNA binding"/>
    <property type="evidence" value="ECO:0007669"/>
    <property type="project" value="TreeGrafter"/>
</dbReference>
<dbReference type="SUPFAM" id="SSF56784">
    <property type="entry name" value="HAD-like"/>
    <property type="match status" value="1"/>
</dbReference>
<dbReference type="InterPro" id="IPR006549">
    <property type="entry name" value="HAD-SF_hydro_IIIA"/>
</dbReference>
<dbReference type="GO" id="GO:0046403">
    <property type="term" value="F:polynucleotide 3'-phosphatase activity"/>
    <property type="evidence" value="ECO:0007669"/>
    <property type="project" value="TreeGrafter"/>
</dbReference>
<name>A0A443RW87_9ACAR</name>
<dbReference type="InterPro" id="IPR036412">
    <property type="entry name" value="HAD-like_sf"/>
</dbReference>
<dbReference type="STRING" id="299467.A0A443RW87"/>
<comment type="caution">
    <text evidence="1">The sequence shown here is derived from an EMBL/GenBank/DDBJ whole genome shotgun (WGS) entry which is preliminary data.</text>
</comment>
<dbReference type="InterPro" id="IPR013954">
    <property type="entry name" value="PNK3P"/>
</dbReference>
<dbReference type="EMBL" id="NCKV01025626">
    <property type="protein sequence ID" value="RWS19490.1"/>
    <property type="molecule type" value="Genomic_DNA"/>
</dbReference>
<proteinExistence type="predicted"/>
<sequence>MPNSNMDFVCDCISSESKMNFIGSWRKHDSVHVYQYKIEMQQNSSNILAMDFDNTIVTTETGKKFPISESDWKIIDNMIVDRISSYTKGNFRLVIFSNQHGISLGKSDIPQIKKRFENVIRTLKIPCTAMIATANDIYRKPRPGMYYLFQQYYNNN</sequence>
<dbReference type="Proteomes" id="UP000288716">
    <property type="component" value="Unassembled WGS sequence"/>
</dbReference>
<accession>A0A443RW87</accession>
<keyword evidence="1" id="KW-0418">Kinase</keyword>
<reference evidence="1 2" key="1">
    <citation type="journal article" date="2018" name="Gigascience">
        <title>Genomes of trombidid mites reveal novel predicted allergens and laterally-transferred genes associated with secondary metabolism.</title>
        <authorList>
            <person name="Dong X."/>
            <person name="Chaisiri K."/>
            <person name="Xia D."/>
            <person name="Armstrong S.D."/>
            <person name="Fang Y."/>
            <person name="Donnelly M.J."/>
            <person name="Kadowaki T."/>
            <person name="McGarry J.W."/>
            <person name="Darby A.C."/>
            <person name="Makepeace B.L."/>
        </authorList>
    </citation>
    <scope>NUCLEOTIDE SEQUENCE [LARGE SCALE GENOMIC DNA]</scope>
    <source>
        <strain evidence="1">UoL-UT</strain>
    </source>
</reference>
<dbReference type="PANTHER" id="PTHR12083">
    <property type="entry name" value="BIFUNCTIONAL POLYNUCLEOTIDE PHOSPHATASE/KINASE"/>
    <property type="match status" value="1"/>
</dbReference>
<evidence type="ECO:0000313" key="1">
    <source>
        <dbReference type="EMBL" id="RWS19490.1"/>
    </source>
</evidence>
<dbReference type="PANTHER" id="PTHR12083:SF9">
    <property type="entry name" value="BIFUNCTIONAL POLYNUCLEOTIDE PHOSPHATASE_KINASE"/>
    <property type="match status" value="1"/>
</dbReference>
<dbReference type="Gene3D" id="3.40.50.1000">
    <property type="entry name" value="HAD superfamily/HAD-like"/>
    <property type="match status" value="1"/>
</dbReference>
<dbReference type="NCBIfam" id="TIGR01662">
    <property type="entry name" value="HAD-SF-IIIA"/>
    <property type="match status" value="1"/>
</dbReference>